<evidence type="ECO:0000256" key="2">
    <source>
        <dbReference type="ARBA" id="ARBA00006434"/>
    </source>
</evidence>
<dbReference type="Pfam" id="PF00474">
    <property type="entry name" value="SSF"/>
    <property type="match status" value="1"/>
</dbReference>
<feature type="transmembrane region" description="Helical" evidence="12">
    <location>
        <begin position="285"/>
        <end position="310"/>
    </location>
</feature>
<dbReference type="InterPro" id="IPR001734">
    <property type="entry name" value="Na/solute_symporter"/>
</dbReference>
<evidence type="ECO:0000256" key="6">
    <source>
        <dbReference type="ARBA" id="ARBA00022989"/>
    </source>
</evidence>
<evidence type="ECO:0000256" key="5">
    <source>
        <dbReference type="ARBA" id="ARBA00022692"/>
    </source>
</evidence>
<evidence type="ECO:0000256" key="10">
    <source>
        <dbReference type="ARBA" id="ARBA00023201"/>
    </source>
</evidence>
<keyword evidence="3" id="KW-0813">Transport</keyword>
<feature type="transmembrane region" description="Helical" evidence="12">
    <location>
        <begin position="246"/>
        <end position="264"/>
    </location>
</feature>
<feature type="transmembrane region" description="Helical" evidence="12">
    <location>
        <begin position="165"/>
        <end position="187"/>
    </location>
</feature>
<keyword evidence="7" id="KW-0915">Sodium</keyword>
<dbReference type="CDD" id="cd11492">
    <property type="entry name" value="SLC5sbd_NIS-SMVT"/>
    <property type="match status" value="1"/>
</dbReference>
<evidence type="ECO:0000256" key="4">
    <source>
        <dbReference type="ARBA" id="ARBA00022475"/>
    </source>
</evidence>
<evidence type="ECO:0000256" key="8">
    <source>
        <dbReference type="ARBA" id="ARBA00023065"/>
    </source>
</evidence>
<dbReference type="GO" id="GO:0015293">
    <property type="term" value="F:symporter activity"/>
    <property type="evidence" value="ECO:0007669"/>
    <property type="project" value="TreeGrafter"/>
</dbReference>
<protein>
    <submittedName>
        <fullName evidence="14">Sodium-coupled monocarboxylate transporter 1-like isoform X2</fullName>
    </submittedName>
</protein>
<keyword evidence="13" id="KW-1185">Reference proteome</keyword>
<accession>A0A7E5WAZ8</accession>
<evidence type="ECO:0000313" key="13">
    <source>
        <dbReference type="Proteomes" id="UP000322000"/>
    </source>
</evidence>
<feature type="transmembrane region" description="Helical" evidence="12">
    <location>
        <begin position="344"/>
        <end position="371"/>
    </location>
</feature>
<evidence type="ECO:0000256" key="7">
    <source>
        <dbReference type="ARBA" id="ARBA00023053"/>
    </source>
</evidence>
<keyword evidence="9 12" id="KW-0472">Membrane</keyword>
<name>A0A7E5WAZ8_TRINI</name>
<evidence type="ECO:0000256" key="11">
    <source>
        <dbReference type="RuleBase" id="RU362091"/>
    </source>
</evidence>
<evidence type="ECO:0000256" key="12">
    <source>
        <dbReference type="SAM" id="Phobius"/>
    </source>
</evidence>
<dbReference type="InterPro" id="IPR051163">
    <property type="entry name" value="Sodium:Solute_Symporter_SSF"/>
</dbReference>
<comment type="similarity">
    <text evidence="2 11">Belongs to the sodium:solute symporter (SSF) (TC 2.A.21) family.</text>
</comment>
<dbReference type="Proteomes" id="UP000322000">
    <property type="component" value="Chromosome 15"/>
</dbReference>
<dbReference type="GO" id="GO:0005886">
    <property type="term" value="C:plasma membrane"/>
    <property type="evidence" value="ECO:0007669"/>
    <property type="project" value="UniProtKB-SubCell"/>
</dbReference>
<organism evidence="13 14">
    <name type="scientific">Trichoplusia ni</name>
    <name type="common">Cabbage looper</name>
    <dbReference type="NCBI Taxonomy" id="7111"/>
    <lineage>
        <taxon>Eukaryota</taxon>
        <taxon>Metazoa</taxon>
        <taxon>Ecdysozoa</taxon>
        <taxon>Arthropoda</taxon>
        <taxon>Hexapoda</taxon>
        <taxon>Insecta</taxon>
        <taxon>Pterygota</taxon>
        <taxon>Neoptera</taxon>
        <taxon>Endopterygota</taxon>
        <taxon>Lepidoptera</taxon>
        <taxon>Glossata</taxon>
        <taxon>Ditrysia</taxon>
        <taxon>Noctuoidea</taxon>
        <taxon>Noctuidae</taxon>
        <taxon>Plusiinae</taxon>
        <taxon>Trichoplusia</taxon>
    </lineage>
</organism>
<dbReference type="Gene3D" id="1.20.1730.10">
    <property type="entry name" value="Sodium/glucose cotransporter"/>
    <property type="match status" value="1"/>
</dbReference>
<feature type="transmembrane region" description="Helical" evidence="12">
    <location>
        <begin position="17"/>
        <end position="37"/>
    </location>
</feature>
<gene>
    <name evidence="14" type="primary">LOC113501054</name>
</gene>
<dbReference type="PROSITE" id="PS50283">
    <property type="entry name" value="NA_SOLUT_SYMP_3"/>
    <property type="match status" value="1"/>
</dbReference>
<keyword evidence="6 12" id="KW-1133">Transmembrane helix</keyword>
<proteinExistence type="inferred from homology"/>
<feature type="transmembrane region" description="Helical" evidence="12">
    <location>
        <begin position="134"/>
        <end position="159"/>
    </location>
</feature>
<dbReference type="PANTHER" id="PTHR42985">
    <property type="entry name" value="SODIUM-COUPLED MONOCARBOXYLATE TRANSPORTER"/>
    <property type="match status" value="1"/>
</dbReference>
<feature type="transmembrane region" description="Helical" evidence="12">
    <location>
        <begin position="199"/>
        <end position="219"/>
    </location>
</feature>
<dbReference type="InterPro" id="IPR038377">
    <property type="entry name" value="Na/Glc_symporter_sf"/>
</dbReference>
<feature type="transmembrane region" description="Helical" evidence="12">
    <location>
        <begin position="515"/>
        <end position="535"/>
    </location>
</feature>
<dbReference type="PANTHER" id="PTHR42985:SF41">
    <property type="entry name" value="GH19970P-RELATED"/>
    <property type="match status" value="1"/>
</dbReference>
<dbReference type="GeneID" id="113501054"/>
<feature type="transmembrane region" description="Helical" evidence="12">
    <location>
        <begin position="417"/>
        <end position="444"/>
    </location>
</feature>
<evidence type="ECO:0000256" key="3">
    <source>
        <dbReference type="ARBA" id="ARBA00022448"/>
    </source>
</evidence>
<feature type="transmembrane region" description="Helical" evidence="12">
    <location>
        <begin position="90"/>
        <end position="113"/>
    </location>
</feature>
<reference evidence="14" key="1">
    <citation type="submission" date="2025-08" db="UniProtKB">
        <authorList>
            <consortium name="RefSeq"/>
        </authorList>
    </citation>
    <scope>IDENTIFICATION</scope>
</reference>
<keyword evidence="8" id="KW-0406">Ion transport</keyword>
<sequence length="599" mass="63168">MTPSFTMSEGGFGVGDYVVFGVLCAASCAGGVWYSAIGSRSKAVVDIKDYLLGGRSMSTFPVAMSLIASYVSGVTILGTPAEIYNYGTQYWLVIIGVSLSCAVVATIYLPVFCTLRLSSSYEYLELRFNRHVRAAASVLFLLDEVLFLPMVVFVPALAFNQLTGFSVFAVAGAMVIICGLYTVLGGLKAVVWTDSVQTGIMFIGVVLVAAAGTIAVGGVREVLDIANESGRLELSNWSFSPYERQTGWGAVVGGFLYWTCFNSVNQTMVQRYIALPSKRKAIAALGIFCIGAILAISLCVWCGLTAWGAWVLGGCDPGGVPLVDDRLLPAFVTYVSKLQHLPGLAGVFLAGVFGAGLSSLSAVLNACALVAVEDIMHGWLQLKLKPMTEGILARAITGTLAVISVIMLFVIQKLGGVLGVATALSAIAASATCGVFTLGMVCWWVGPAGALSGAAAGAILAGTVSLGTQAAAARGLRAPPLNLTMECARNASFVGLENTIDPETIFPLFRVSYHWIAPLGLITTLLVGMVVGYFFDKPSSLKMDAELFTPVMWRWLPSEARDKAGDTRRARASLDAATPHSAPLILATVDKVIQVNKLK</sequence>
<comment type="subcellular location">
    <subcellularLocation>
        <location evidence="1">Cell membrane</location>
        <topology evidence="1">Multi-pass membrane protein</topology>
    </subcellularLocation>
</comment>
<evidence type="ECO:0000256" key="9">
    <source>
        <dbReference type="ARBA" id="ARBA00023136"/>
    </source>
</evidence>
<keyword evidence="10" id="KW-0739">Sodium transport</keyword>
<dbReference type="GO" id="GO:0006814">
    <property type="term" value="P:sodium ion transport"/>
    <property type="evidence" value="ECO:0007669"/>
    <property type="project" value="UniProtKB-KW"/>
</dbReference>
<dbReference type="RefSeq" id="XP_026737844.1">
    <property type="nucleotide sequence ID" value="XM_026882043.1"/>
</dbReference>
<keyword evidence="4" id="KW-1003">Cell membrane</keyword>
<dbReference type="NCBIfam" id="TIGR00813">
    <property type="entry name" value="sss"/>
    <property type="match status" value="1"/>
</dbReference>
<feature type="transmembrane region" description="Helical" evidence="12">
    <location>
        <begin position="451"/>
        <end position="472"/>
    </location>
</feature>
<evidence type="ECO:0000313" key="14">
    <source>
        <dbReference type="RefSeq" id="XP_026737844.1"/>
    </source>
</evidence>
<dbReference type="AlphaFoldDB" id="A0A7E5WAZ8"/>
<keyword evidence="5 12" id="KW-0812">Transmembrane</keyword>
<feature type="transmembrane region" description="Helical" evidence="12">
    <location>
        <begin position="391"/>
        <end position="411"/>
    </location>
</feature>
<evidence type="ECO:0000256" key="1">
    <source>
        <dbReference type="ARBA" id="ARBA00004651"/>
    </source>
</evidence>
<feature type="transmembrane region" description="Helical" evidence="12">
    <location>
        <begin position="58"/>
        <end position="78"/>
    </location>
</feature>